<dbReference type="EMBL" id="HBEY01021481">
    <property type="protein sequence ID" value="CAD8606945.1"/>
    <property type="molecule type" value="Transcribed_RNA"/>
</dbReference>
<dbReference type="AlphaFoldDB" id="A0A7S0LBT3"/>
<accession>A0A7S0LBT3</accession>
<protein>
    <submittedName>
        <fullName evidence="2">Uncharacterized protein</fullName>
    </submittedName>
</protein>
<gene>
    <name evidence="2" type="ORF">CPEL01642_LOCUS10280</name>
</gene>
<feature type="compositionally biased region" description="Acidic residues" evidence="1">
    <location>
        <begin position="68"/>
        <end position="77"/>
    </location>
</feature>
<name>A0A7S0LBT3_9EUKA</name>
<organism evidence="2">
    <name type="scientific">Coccolithus braarudii</name>
    <dbReference type="NCBI Taxonomy" id="221442"/>
    <lineage>
        <taxon>Eukaryota</taxon>
        <taxon>Haptista</taxon>
        <taxon>Haptophyta</taxon>
        <taxon>Prymnesiophyceae</taxon>
        <taxon>Coccolithales</taxon>
        <taxon>Coccolithaceae</taxon>
        <taxon>Coccolithus</taxon>
    </lineage>
</organism>
<feature type="region of interest" description="Disordered" evidence="1">
    <location>
        <begin position="49"/>
        <end position="77"/>
    </location>
</feature>
<proteinExistence type="predicted"/>
<reference evidence="2" key="1">
    <citation type="submission" date="2021-01" db="EMBL/GenBank/DDBJ databases">
        <authorList>
            <person name="Corre E."/>
            <person name="Pelletier E."/>
            <person name="Niang G."/>
            <person name="Scheremetjew M."/>
            <person name="Finn R."/>
            <person name="Kale V."/>
            <person name="Holt S."/>
            <person name="Cochrane G."/>
            <person name="Meng A."/>
            <person name="Brown T."/>
            <person name="Cohen L."/>
        </authorList>
    </citation>
    <scope>NUCLEOTIDE SEQUENCE</scope>
    <source>
        <strain evidence="2">PLY182g</strain>
    </source>
</reference>
<sequence length="103" mass="11169">MCLGFQPRFAFVCNAQGQGKLQNECGEELMFRRESVCHGFANKHYAGMGGAGGGGNRNRSRSGNNYGDDLDDDMNAGMSEEDPALIAMREPFVDNCDPLLASE</sequence>
<evidence type="ECO:0000313" key="2">
    <source>
        <dbReference type="EMBL" id="CAD8606945.1"/>
    </source>
</evidence>
<evidence type="ECO:0000256" key="1">
    <source>
        <dbReference type="SAM" id="MobiDB-lite"/>
    </source>
</evidence>